<keyword evidence="6" id="KW-1185">Reference proteome</keyword>
<protein>
    <submittedName>
        <fullName evidence="5">High mobility group B protein 15-like protein</fullName>
    </submittedName>
</protein>
<evidence type="ECO:0000313" key="6">
    <source>
        <dbReference type="Proteomes" id="UP000623129"/>
    </source>
</evidence>
<feature type="region of interest" description="Disordered" evidence="2">
    <location>
        <begin position="539"/>
        <end position="576"/>
    </location>
</feature>
<feature type="domain" description="HMG box" evidence="3">
    <location>
        <begin position="290"/>
        <end position="357"/>
    </location>
</feature>
<feature type="region of interest" description="Disordered" evidence="2">
    <location>
        <begin position="1"/>
        <end position="32"/>
    </location>
</feature>
<dbReference type="SMART" id="SM01014">
    <property type="entry name" value="ARID"/>
    <property type="match status" value="1"/>
</dbReference>
<dbReference type="PANTHER" id="PTHR46691:SF3">
    <property type="entry name" value="HIGH MOBILITY GROUP B PROTEIN 15"/>
    <property type="match status" value="1"/>
</dbReference>
<evidence type="ECO:0000256" key="1">
    <source>
        <dbReference type="PROSITE-ProRule" id="PRU00267"/>
    </source>
</evidence>
<dbReference type="SMART" id="SM00398">
    <property type="entry name" value="HMG"/>
    <property type="match status" value="1"/>
</dbReference>
<dbReference type="Pfam" id="PF01388">
    <property type="entry name" value="ARID"/>
    <property type="match status" value="1"/>
</dbReference>
<feature type="compositionally biased region" description="Basic and acidic residues" evidence="2">
    <location>
        <begin position="1"/>
        <end position="18"/>
    </location>
</feature>
<organism evidence="5 6">
    <name type="scientific">Carex littledalei</name>
    <dbReference type="NCBI Taxonomy" id="544730"/>
    <lineage>
        <taxon>Eukaryota</taxon>
        <taxon>Viridiplantae</taxon>
        <taxon>Streptophyta</taxon>
        <taxon>Embryophyta</taxon>
        <taxon>Tracheophyta</taxon>
        <taxon>Spermatophyta</taxon>
        <taxon>Magnoliopsida</taxon>
        <taxon>Liliopsida</taxon>
        <taxon>Poales</taxon>
        <taxon>Cyperaceae</taxon>
        <taxon>Cyperoideae</taxon>
        <taxon>Cariceae</taxon>
        <taxon>Carex</taxon>
        <taxon>Carex subgen. Euthyceras</taxon>
    </lineage>
</organism>
<dbReference type="OrthoDB" id="338531at2759"/>
<feature type="region of interest" description="Disordered" evidence="2">
    <location>
        <begin position="402"/>
        <end position="438"/>
    </location>
</feature>
<feature type="compositionally biased region" description="Low complexity" evidence="2">
    <location>
        <begin position="255"/>
        <end position="271"/>
    </location>
</feature>
<dbReference type="PANTHER" id="PTHR46691">
    <property type="entry name" value="HIGH MOBILITY GROUP B PROTEIN 9"/>
    <property type="match status" value="1"/>
</dbReference>
<keyword evidence="1" id="KW-0238">DNA-binding</keyword>
<dbReference type="InterPro" id="IPR045303">
    <property type="entry name" value="ARID_HMGB9-like"/>
</dbReference>
<dbReference type="Pfam" id="PF00505">
    <property type="entry name" value="HMG_box"/>
    <property type="match status" value="1"/>
</dbReference>
<reference evidence="5" key="1">
    <citation type="submission" date="2020-01" db="EMBL/GenBank/DDBJ databases">
        <title>Genome sequence of Kobresia littledalei, the first chromosome-level genome in the family Cyperaceae.</title>
        <authorList>
            <person name="Qu G."/>
        </authorList>
    </citation>
    <scope>NUCLEOTIDE SEQUENCE</scope>
    <source>
        <strain evidence="5">C.B.Clarke</strain>
        <tissue evidence="5">Leaf</tissue>
    </source>
</reference>
<dbReference type="InterPro" id="IPR009071">
    <property type="entry name" value="HMG_box_dom"/>
</dbReference>
<dbReference type="GO" id="GO:0003677">
    <property type="term" value="F:DNA binding"/>
    <property type="evidence" value="ECO:0007669"/>
    <property type="project" value="UniProtKB-UniRule"/>
</dbReference>
<dbReference type="GO" id="GO:0005634">
    <property type="term" value="C:nucleus"/>
    <property type="evidence" value="ECO:0007669"/>
    <property type="project" value="UniProtKB-UniRule"/>
</dbReference>
<dbReference type="SUPFAM" id="SSF46774">
    <property type="entry name" value="ARID-like"/>
    <property type="match status" value="1"/>
</dbReference>
<dbReference type="InterPro" id="IPR001606">
    <property type="entry name" value="ARID_dom"/>
</dbReference>
<comment type="caution">
    <text evidence="5">The sequence shown here is derived from an EMBL/GenBank/DDBJ whole genome shotgun (WGS) entry which is preliminary data.</text>
</comment>
<dbReference type="InterPro" id="IPR036910">
    <property type="entry name" value="HMG_box_dom_sf"/>
</dbReference>
<evidence type="ECO:0000256" key="2">
    <source>
        <dbReference type="SAM" id="MobiDB-lite"/>
    </source>
</evidence>
<evidence type="ECO:0000259" key="4">
    <source>
        <dbReference type="PROSITE" id="PS51011"/>
    </source>
</evidence>
<evidence type="ECO:0000259" key="3">
    <source>
        <dbReference type="PROSITE" id="PS50118"/>
    </source>
</evidence>
<evidence type="ECO:0000313" key="5">
    <source>
        <dbReference type="EMBL" id="KAF3323595.1"/>
    </source>
</evidence>
<dbReference type="SMART" id="SM00501">
    <property type="entry name" value="BRIGHT"/>
    <property type="match status" value="1"/>
</dbReference>
<keyword evidence="1" id="KW-0539">Nucleus</keyword>
<feature type="region of interest" description="Disordered" evidence="2">
    <location>
        <begin position="485"/>
        <end position="512"/>
    </location>
</feature>
<dbReference type="PROSITE" id="PS50118">
    <property type="entry name" value="HMG_BOX_2"/>
    <property type="match status" value="1"/>
</dbReference>
<feature type="compositionally biased region" description="Basic residues" evidence="2">
    <location>
        <begin position="272"/>
        <end position="282"/>
    </location>
</feature>
<dbReference type="Gene3D" id="1.10.150.60">
    <property type="entry name" value="ARID DNA-binding domain"/>
    <property type="match status" value="1"/>
</dbReference>
<accession>A0A833VF64</accession>
<feature type="DNA-binding region" description="HMG box" evidence="1">
    <location>
        <begin position="290"/>
        <end position="357"/>
    </location>
</feature>
<dbReference type="Proteomes" id="UP000623129">
    <property type="component" value="Unassembled WGS sequence"/>
</dbReference>
<dbReference type="InterPro" id="IPR036431">
    <property type="entry name" value="ARID_dom_sf"/>
</dbReference>
<dbReference type="CDD" id="cd16872">
    <property type="entry name" value="ARID_HMGB9-like"/>
    <property type="match status" value="1"/>
</dbReference>
<name>A0A833VF64_9POAL</name>
<gene>
    <name evidence="5" type="ORF">FCM35_KLT12326</name>
</gene>
<feature type="region of interest" description="Disordered" evidence="2">
    <location>
        <begin position="248"/>
        <end position="295"/>
    </location>
</feature>
<feature type="domain" description="ARID" evidence="4">
    <location>
        <begin position="49"/>
        <end position="140"/>
    </location>
</feature>
<dbReference type="Gene3D" id="1.10.30.10">
    <property type="entry name" value="High mobility group box domain"/>
    <property type="match status" value="1"/>
</dbReference>
<dbReference type="PROSITE" id="PS51011">
    <property type="entry name" value="ARID"/>
    <property type="match status" value="1"/>
</dbReference>
<sequence length="648" mass="70921">MKMSDKNKNNNVKKDKGLMEGGSGTTNTNGNKESFIPYPKSLAKFSDVISENDLFIQTLEKFHLAMKTKYMIPIIGGKDLDLHKLFKEVTSRGGIDKVVGDRRWKEVTASFTFPSTATNASFILRKYYYSLLYHYEQLYLFGSQGFYDTTDNMPSPLAQCIPERSQEGTIDSPTMHHKRKIRDEPPLPAPPVTGVIDGKFEHGYFISMKIGSHTLRGTLYYCMDDAPSQPIMLPQSVTFNSSPAFTAGPSNPRVGSQYASGSGSGSAAFGGRRLRRRRKKRPSTMDPNHPKPNRSGYNFFFAEQHALLKPLYPGKDRDISRMIGERWNNLTEAEKNVYQEQGRVDKERYRSELALYKKKPKTDPGHVISDAVPINQRPASGSDFTIEGVDIKVVEGDLVLANNNDNHNSDTDDTDGSEDGDKNQDLDLDDDTGSESDTSLDAKTLAAMESQSTGDAVQPRQTLPDGFELRKREVVVPVVEVESMEGGVKTSEGGEVEDKVEDSSKSMEGGLKTSEGYNTLVEVEVKTSEDLNELVEGDVKAGEGSNNPVEGVVKMGEDSNDPVGGDGKTGEEFDGPVQGTVKMVEDGVKSGQDAIISVEGDVKMVETLNSMVSSDVKTCECFNSPAGGDVTMGTEVGGPKDVKMFDVG</sequence>
<dbReference type="EMBL" id="SWLB01000023">
    <property type="protein sequence ID" value="KAF3323595.1"/>
    <property type="molecule type" value="Genomic_DNA"/>
</dbReference>
<dbReference type="CDD" id="cd22009">
    <property type="entry name" value="HMG-box_AtHMGB9-like"/>
    <property type="match status" value="1"/>
</dbReference>
<proteinExistence type="predicted"/>
<dbReference type="AlphaFoldDB" id="A0A833VF64"/>
<dbReference type="SUPFAM" id="SSF47095">
    <property type="entry name" value="HMG-box"/>
    <property type="match status" value="1"/>
</dbReference>